<dbReference type="RefSeq" id="WP_236132915.1">
    <property type="nucleotide sequence ID" value="NZ_JAKGTH010000006.1"/>
</dbReference>
<evidence type="ECO:0000313" key="2">
    <source>
        <dbReference type="EMBL" id="MCF4100779.1"/>
    </source>
</evidence>
<organism evidence="2 3">
    <name type="scientific">Gillisia lutea</name>
    <dbReference type="NCBI Taxonomy" id="2909668"/>
    <lineage>
        <taxon>Bacteria</taxon>
        <taxon>Pseudomonadati</taxon>
        <taxon>Bacteroidota</taxon>
        <taxon>Flavobacteriia</taxon>
        <taxon>Flavobacteriales</taxon>
        <taxon>Flavobacteriaceae</taxon>
        <taxon>Gillisia</taxon>
    </lineage>
</organism>
<feature type="chain" id="PRO_5045915521" evidence="1">
    <location>
        <begin position="21"/>
        <end position="250"/>
    </location>
</feature>
<evidence type="ECO:0000313" key="3">
    <source>
        <dbReference type="Proteomes" id="UP001179363"/>
    </source>
</evidence>
<dbReference type="InterPro" id="IPR032299">
    <property type="entry name" value="DUF4843"/>
</dbReference>
<reference evidence="2" key="1">
    <citation type="submission" date="2022-01" db="EMBL/GenBank/DDBJ databases">
        <title>Gillisia lutea sp. nov., isolated from marine plastic residues from the Malvarosa beach (Valencia, Spain).</title>
        <authorList>
            <person name="Vidal-Verdu A."/>
            <person name="Molina-Menor E."/>
            <person name="Satari L."/>
            <person name="Pascual J."/>
            <person name="Pereto J."/>
            <person name="Porcar M."/>
        </authorList>
    </citation>
    <scope>NUCLEOTIDE SEQUENCE</scope>
    <source>
        <strain evidence="2">M10.2A</strain>
    </source>
</reference>
<protein>
    <submittedName>
        <fullName evidence="2">DUF4843 domain-containing protein</fullName>
    </submittedName>
</protein>
<proteinExistence type="predicted"/>
<comment type="caution">
    <text evidence="2">The sequence shown here is derived from an EMBL/GenBank/DDBJ whole genome shotgun (WGS) entry which is preliminary data.</text>
</comment>
<dbReference type="Proteomes" id="UP001179363">
    <property type="component" value="Unassembled WGS sequence"/>
</dbReference>
<keyword evidence="3" id="KW-1185">Reference proteome</keyword>
<accession>A0ABS9EF40</accession>
<dbReference type="PROSITE" id="PS51257">
    <property type="entry name" value="PROKAR_LIPOPROTEIN"/>
    <property type="match status" value="1"/>
</dbReference>
<dbReference type="Pfam" id="PF16132">
    <property type="entry name" value="DUF4843"/>
    <property type="match status" value="1"/>
</dbReference>
<keyword evidence="1" id="KW-0732">Signal</keyword>
<name>A0ABS9EF40_9FLAO</name>
<feature type="signal peptide" evidence="1">
    <location>
        <begin position="1"/>
        <end position="20"/>
    </location>
</feature>
<sequence length="250" mass="28548">MKNFKTALFALFATILLTTACEKDEITSFEAKPAVNFTVVSENDYKYNKRYSFLGNTDGEFLMEIPVRIMGNSTNYDRYFNVEIIQDSLSTASENLYEIQKGVVKAGEFDGKLYIIVYNSEELKNEEASLHLRFTNSDDFQAGNKEAVEYTVIWTDKVIVPNWRWYSYFFTRTSSTAAYRAVVESTGYTDFTLNDYRALGPTGAQAVGTQFGDYVKQYNLDHPDAPLLHDDGDMAGEEIVPLYYTHSLYD</sequence>
<evidence type="ECO:0000256" key="1">
    <source>
        <dbReference type="SAM" id="SignalP"/>
    </source>
</evidence>
<dbReference type="EMBL" id="JAKGTH010000006">
    <property type="protein sequence ID" value="MCF4100779.1"/>
    <property type="molecule type" value="Genomic_DNA"/>
</dbReference>
<gene>
    <name evidence="2" type="ORF">L1I30_03785</name>
</gene>